<dbReference type="SMART" id="SM00886">
    <property type="entry name" value="Dabb"/>
    <property type="match status" value="1"/>
</dbReference>
<dbReference type="RefSeq" id="WP_030525650.1">
    <property type="nucleotide sequence ID" value="NZ_JBEYBD010000023.1"/>
</dbReference>
<dbReference type="InterPro" id="IPR011008">
    <property type="entry name" value="Dimeric_a/b-barrel"/>
</dbReference>
<dbReference type="PROSITE" id="PS51502">
    <property type="entry name" value="S_R_A_B_BARREL"/>
    <property type="match status" value="1"/>
</dbReference>
<dbReference type="Proteomes" id="UP001550628">
    <property type="component" value="Unassembled WGS sequence"/>
</dbReference>
<evidence type="ECO:0000313" key="3">
    <source>
        <dbReference type="Proteomes" id="UP001550628"/>
    </source>
</evidence>
<reference evidence="2 3" key="1">
    <citation type="submission" date="2024-06" db="EMBL/GenBank/DDBJ databases">
        <title>The Natural Products Discovery Center: Release of the First 8490 Sequenced Strains for Exploring Actinobacteria Biosynthetic Diversity.</title>
        <authorList>
            <person name="Kalkreuter E."/>
            <person name="Kautsar S.A."/>
            <person name="Yang D."/>
            <person name="Bader C.D."/>
            <person name="Teijaro C.N."/>
            <person name="Fluegel L."/>
            <person name="Davis C.M."/>
            <person name="Simpson J.R."/>
            <person name="Lauterbach L."/>
            <person name="Steele A.D."/>
            <person name="Gui C."/>
            <person name="Meng S."/>
            <person name="Li G."/>
            <person name="Viehrig K."/>
            <person name="Ye F."/>
            <person name="Su P."/>
            <person name="Kiefer A.F."/>
            <person name="Nichols A."/>
            <person name="Cepeda A.J."/>
            <person name="Yan W."/>
            <person name="Fan B."/>
            <person name="Jiang Y."/>
            <person name="Adhikari A."/>
            <person name="Zheng C.-J."/>
            <person name="Schuster L."/>
            <person name="Cowan T.M."/>
            <person name="Smanski M.J."/>
            <person name="Chevrette M.G."/>
            <person name="De Carvalho L.P.S."/>
            <person name="Shen B."/>
        </authorList>
    </citation>
    <scope>NUCLEOTIDE SEQUENCE [LARGE SCALE GENOMIC DNA]</scope>
    <source>
        <strain evidence="2 3">NPDC019708</strain>
    </source>
</reference>
<dbReference type="Pfam" id="PF07876">
    <property type="entry name" value="Dabb"/>
    <property type="match status" value="1"/>
</dbReference>
<feature type="domain" description="Stress-response A/B barrel" evidence="1">
    <location>
        <begin position="2"/>
        <end position="93"/>
    </location>
</feature>
<evidence type="ECO:0000259" key="1">
    <source>
        <dbReference type="PROSITE" id="PS51502"/>
    </source>
</evidence>
<dbReference type="SUPFAM" id="SSF54909">
    <property type="entry name" value="Dimeric alpha+beta barrel"/>
    <property type="match status" value="1"/>
</dbReference>
<name>A0ABV2WSV7_9NOCA</name>
<dbReference type="InterPro" id="IPR013097">
    <property type="entry name" value="Dabb"/>
</dbReference>
<gene>
    <name evidence="2" type="ORF">ABZ510_19060</name>
</gene>
<dbReference type="GeneID" id="96248124"/>
<organism evidence="2 3">
    <name type="scientific">Nocardia rhamnosiphila</name>
    <dbReference type="NCBI Taxonomy" id="426716"/>
    <lineage>
        <taxon>Bacteria</taxon>
        <taxon>Bacillati</taxon>
        <taxon>Actinomycetota</taxon>
        <taxon>Actinomycetes</taxon>
        <taxon>Mycobacteriales</taxon>
        <taxon>Nocardiaceae</taxon>
        <taxon>Nocardia</taxon>
    </lineage>
</organism>
<accession>A0ABV2WSV7</accession>
<dbReference type="EMBL" id="JBEYBF010000012">
    <property type="protein sequence ID" value="MEU1953951.1"/>
    <property type="molecule type" value="Genomic_DNA"/>
</dbReference>
<sequence>MIVNILRFSFKDGVSPDEQAGVLERMRRTARVESVEFGVVGRDIGDPRDGFTHAYSAAVADLAALERYLHDPVHLAGDPDILPYFARLSAVRFSDDPDPDLTAKIEDLHLQKVRTYPEWGRMLAEVVDGTIATEVPS</sequence>
<keyword evidence="3" id="KW-1185">Reference proteome</keyword>
<dbReference type="Gene3D" id="3.30.70.100">
    <property type="match status" value="1"/>
</dbReference>
<proteinExistence type="predicted"/>
<evidence type="ECO:0000313" key="2">
    <source>
        <dbReference type="EMBL" id="MEU1953951.1"/>
    </source>
</evidence>
<protein>
    <submittedName>
        <fullName evidence="2">Dabb family protein</fullName>
    </submittedName>
</protein>
<comment type="caution">
    <text evidence="2">The sequence shown here is derived from an EMBL/GenBank/DDBJ whole genome shotgun (WGS) entry which is preliminary data.</text>
</comment>